<keyword evidence="2" id="KW-1185">Reference proteome</keyword>
<organism evidence="1 2">
    <name type="scientific">Chlorobaculum thiosulfatiphilum</name>
    <name type="common">Chlorobium limicola f.sp. thiosulfatophilum</name>
    <dbReference type="NCBI Taxonomy" id="115852"/>
    <lineage>
        <taxon>Bacteria</taxon>
        <taxon>Pseudomonadati</taxon>
        <taxon>Chlorobiota</taxon>
        <taxon>Chlorobiia</taxon>
        <taxon>Chlorobiales</taxon>
        <taxon>Chlorobiaceae</taxon>
        <taxon>Chlorobaculum</taxon>
    </lineage>
</organism>
<gene>
    <name evidence="1" type="ORF">FGF66_12210</name>
</gene>
<proteinExistence type="predicted"/>
<reference evidence="1 2" key="1">
    <citation type="submission" date="2019-05" db="EMBL/GenBank/DDBJ databases">
        <title>Draft Whole-Genome sequence of the green sulfur bacterium Chlorobaculum thiosulfatiphilum DSM 249.</title>
        <authorList>
            <person name="Meyer T.E."/>
            <person name="Kyndt J.A."/>
        </authorList>
    </citation>
    <scope>NUCLEOTIDE SEQUENCE [LARGE SCALE GENOMIC DNA]</scope>
    <source>
        <strain evidence="1 2">DSM 249</strain>
    </source>
</reference>
<evidence type="ECO:0000313" key="1">
    <source>
        <dbReference type="EMBL" id="TNJ36155.1"/>
    </source>
</evidence>
<accession>A0A5C4RYP5</accession>
<name>A0A5C4RYP5_CHLTI</name>
<dbReference type="EMBL" id="VDCH01000048">
    <property type="protein sequence ID" value="TNJ36155.1"/>
    <property type="molecule type" value="Genomic_DNA"/>
</dbReference>
<comment type="caution">
    <text evidence="1">The sequence shown here is derived from an EMBL/GenBank/DDBJ whole genome shotgun (WGS) entry which is preliminary data.</text>
</comment>
<evidence type="ECO:0000313" key="2">
    <source>
        <dbReference type="Proteomes" id="UP000308271"/>
    </source>
</evidence>
<protein>
    <submittedName>
        <fullName evidence="1">Uncharacterized protein</fullName>
    </submittedName>
</protein>
<sequence>MRLISRKNRIIYESGKFIRAGQVTIPEKVRDVKEWGGEYLFSVFPINGFSENSPNVAIAALSDIEILAYSATSRIFLRRPSFPKALVLKSSNDRMAILYIELRQKA</sequence>
<dbReference type="Proteomes" id="UP000308271">
    <property type="component" value="Unassembled WGS sequence"/>
</dbReference>
<dbReference type="AlphaFoldDB" id="A0A5C4RYP5"/>